<name>A0ABV9UVP9_9ACTN</name>
<reference evidence="3" key="1">
    <citation type="journal article" date="2019" name="Int. J. Syst. Evol. Microbiol.">
        <title>The Global Catalogue of Microorganisms (GCM) 10K type strain sequencing project: providing services to taxonomists for standard genome sequencing and annotation.</title>
        <authorList>
            <consortium name="The Broad Institute Genomics Platform"/>
            <consortium name="The Broad Institute Genome Sequencing Center for Infectious Disease"/>
            <person name="Wu L."/>
            <person name="Ma J."/>
        </authorList>
    </citation>
    <scope>NUCLEOTIDE SEQUENCE [LARGE SCALE GENOMIC DNA]</scope>
    <source>
        <strain evidence="3">CCM 7224</strain>
    </source>
</reference>
<protein>
    <submittedName>
        <fullName evidence="2">Response regulator transcription factor</fullName>
    </submittedName>
</protein>
<accession>A0ABV9UVP9</accession>
<dbReference type="Pfam" id="PF00196">
    <property type="entry name" value="GerE"/>
    <property type="match status" value="1"/>
</dbReference>
<sequence>MAAEGESPEETAGHLHLSVGTVRNHLLSTVQKTGSRNRLDAVRIARRRGWL</sequence>
<proteinExistence type="predicted"/>
<dbReference type="RefSeq" id="WP_344374465.1">
    <property type="nucleotide sequence ID" value="NZ_BAAASQ010000008.1"/>
</dbReference>
<keyword evidence="3" id="KW-1185">Reference proteome</keyword>
<dbReference type="InterPro" id="IPR036388">
    <property type="entry name" value="WH-like_DNA-bd_sf"/>
</dbReference>
<comment type="caution">
    <text evidence="2">The sequence shown here is derived from an EMBL/GenBank/DDBJ whole genome shotgun (WGS) entry which is preliminary data.</text>
</comment>
<dbReference type="SMART" id="SM00421">
    <property type="entry name" value="HTH_LUXR"/>
    <property type="match status" value="1"/>
</dbReference>
<dbReference type="Proteomes" id="UP001595834">
    <property type="component" value="Unassembled WGS sequence"/>
</dbReference>
<dbReference type="Gene3D" id="1.10.10.10">
    <property type="entry name" value="Winged helix-like DNA-binding domain superfamily/Winged helix DNA-binding domain"/>
    <property type="match status" value="1"/>
</dbReference>
<dbReference type="EMBL" id="JBHSIZ010000036">
    <property type="protein sequence ID" value="MFC4960339.1"/>
    <property type="molecule type" value="Genomic_DNA"/>
</dbReference>
<dbReference type="SUPFAM" id="SSF46894">
    <property type="entry name" value="C-terminal effector domain of the bipartite response regulators"/>
    <property type="match status" value="1"/>
</dbReference>
<evidence type="ECO:0000313" key="3">
    <source>
        <dbReference type="Proteomes" id="UP001595834"/>
    </source>
</evidence>
<dbReference type="InterPro" id="IPR000792">
    <property type="entry name" value="Tscrpt_reg_LuxR_C"/>
</dbReference>
<feature type="domain" description="HTH luxR-type" evidence="1">
    <location>
        <begin position="1"/>
        <end position="49"/>
    </location>
</feature>
<gene>
    <name evidence="2" type="ORF">ACFPFX_28980</name>
</gene>
<organism evidence="2 3">
    <name type="scientific">Streptomyces mauvecolor</name>
    <dbReference type="NCBI Taxonomy" id="58345"/>
    <lineage>
        <taxon>Bacteria</taxon>
        <taxon>Bacillati</taxon>
        <taxon>Actinomycetota</taxon>
        <taxon>Actinomycetes</taxon>
        <taxon>Kitasatosporales</taxon>
        <taxon>Streptomycetaceae</taxon>
        <taxon>Streptomyces</taxon>
    </lineage>
</organism>
<evidence type="ECO:0000259" key="1">
    <source>
        <dbReference type="PROSITE" id="PS50043"/>
    </source>
</evidence>
<dbReference type="PROSITE" id="PS50043">
    <property type="entry name" value="HTH_LUXR_2"/>
    <property type="match status" value="1"/>
</dbReference>
<dbReference type="InterPro" id="IPR016032">
    <property type="entry name" value="Sig_transdc_resp-reg_C-effctor"/>
</dbReference>
<evidence type="ECO:0000313" key="2">
    <source>
        <dbReference type="EMBL" id="MFC4960339.1"/>
    </source>
</evidence>